<dbReference type="RefSeq" id="WP_114459754.1">
    <property type="nucleotide sequence ID" value="NZ_QPIW01000002.1"/>
</dbReference>
<keyword evidence="5" id="KW-0680">Restriction system</keyword>
<evidence type="ECO:0000256" key="7">
    <source>
        <dbReference type="PROSITE-ProRule" id="PRU01016"/>
    </source>
</evidence>
<comment type="similarity">
    <text evidence="7 8">Belongs to the class I-like SAM-binding methyltransferase superfamily. C5-methyltransferase family.</text>
</comment>
<dbReference type="Pfam" id="PF00145">
    <property type="entry name" value="DNA_methylase"/>
    <property type="match status" value="1"/>
</dbReference>
<keyword evidence="2 7" id="KW-0489">Methyltransferase</keyword>
<evidence type="ECO:0000313" key="10">
    <source>
        <dbReference type="Proteomes" id="UP000253141"/>
    </source>
</evidence>
<evidence type="ECO:0000256" key="5">
    <source>
        <dbReference type="ARBA" id="ARBA00022747"/>
    </source>
</evidence>
<sequence>MSSIKVIDLFCGIGGLSHGFVREGFEVAAGFDIDETCRFPFETNNNALFVNKDIREVKGSELSAFFGKADVRILVGCAPCQPFSTYAFKSPDKQEDAQKAKWSLLGEFARLIEEIKPEIVSMENVPGLAKFDKSYIFQDFLKVLDKNDYFIDFKEIYCPDYGIPQQRKRLVLLASRLSPIKIMDKTHSPKTYKTVKDAIGDLEPIESGGISEKDPIHRASKLSDKNIQRIRQSKQGGTWRDWSEDLVLDCHRKTSGKSYGSVYGRMDWDKPSPTMTTFCTGIGNGRFGHPEQDRAISLREAALLQTFPKTYKFVPDGQTPNTTRLSTHIGNAVPVELGQVVAKSIKFHLAQWHKTYS</sequence>
<dbReference type="Gene3D" id="3.90.120.10">
    <property type="entry name" value="DNA Methylase, subunit A, domain 2"/>
    <property type="match status" value="1"/>
</dbReference>
<dbReference type="PRINTS" id="PR00105">
    <property type="entry name" value="C5METTRFRASE"/>
</dbReference>
<dbReference type="GO" id="GO:0003677">
    <property type="term" value="F:DNA binding"/>
    <property type="evidence" value="ECO:0007669"/>
    <property type="project" value="TreeGrafter"/>
</dbReference>
<dbReference type="OrthoDB" id="32195at2"/>
<dbReference type="InterPro" id="IPR050390">
    <property type="entry name" value="C5-Methyltransferase"/>
</dbReference>
<dbReference type="InterPro" id="IPR029063">
    <property type="entry name" value="SAM-dependent_MTases_sf"/>
</dbReference>
<protein>
    <recommendedName>
        <fullName evidence="1">DNA (cytosine-5-)-methyltransferase</fullName>
        <ecNumber evidence="1">2.1.1.37</ecNumber>
    </recommendedName>
</protein>
<dbReference type="PANTHER" id="PTHR10629">
    <property type="entry name" value="CYTOSINE-SPECIFIC METHYLTRANSFERASE"/>
    <property type="match status" value="1"/>
</dbReference>
<dbReference type="GO" id="GO:0044027">
    <property type="term" value="P:negative regulation of gene expression via chromosomal CpG island methylation"/>
    <property type="evidence" value="ECO:0007669"/>
    <property type="project" value="TreeGrafter"/>
</dbReference>
<reference evidence="9 10" key="1">
    <citation type="submission" date="2018-07" db="EMBL/GenBank/DDBJ databases">
        <title>Genome analysis of Runella aurantiaca.</title>
        <authorList>
            <person name="Yang X."/>
        </authorList>
    </citation>
    <scope>NUCLEOTIDE SEQUENCE [LARGE SCALE GENOMIC DNA]</scope>
    <source>
        <strain evidence="9 10">YX9</strain>
    </source>
</reference>
<comment type="caution">
    <text evidence="9">The sequence shown here is derived from an EMBL/GenBank/DDBJ whole genome shotgun (WGS) entry which is preliminary data.</text>
</comment>
<dbReference type="AlphaFoldDB" id="A0A369IE94"/>
<dbReference type="SUPFAM" id="SSF53335">
    <property type="entry name" value="S-adenosyl-L-methionine-dependent methyltransferases"/>
    <property type="match status" value="1"/>
</dbReference>
<proteinExistence type="inferred from homology"/>
<accession>A0A369IE94</accession>
<evidence type="ECO:0000256" key="1">
    <source>
        <dbReference type="ARBA" id="ARBA00011975"/>
    </source>
</evidence>
<keyword evidence="3 7" id="KW-0808">Transferase</keyword>
<evidence type="ECO:0000256" key="8">
    <source>
        <dbReference type="RuleBase" id="RU000416"/>
    </source>
</evidence>
<name>A0A369IE94_9BACT</name>
<evidence type="ECO:0000256" key="4">
    <source>
        <dbReference type="ARBA" id="ARBA00022691"/>
    </source>
</evidence>
<gene>
    <name evidence="9" type="primary">dcm</name>
    <name evidence="9" type="ORF">DVG78_03870</name>
</gene>
<evidence type="ECO:0000256" key="2">
    <source>
        <dbReference type="ARBA" id="ARBA00022603"/>
    </source>
</evidence>
<dbReference type="PANTHER" id="PTHR10629:SF52">
    <property type="entry name" value="DNA (CYTOSINE-5)-METHYLTRANSFERASE 1"/>
    <property type="match status" value="1"/>
</dbReference>
<evidence type="ECO:0000313" key="9">
    <source>
        <dbReference type="EMBL" id="RDB07170.1"/>
    </source>
</evidence>
<dbReference type="GO" id="GO:0032259">
    <property type="term" value="P:methylation"/>
    <property type="evidence" value="ECO:0007669"/>
    <property type="project" value="UniProtKB-KW"/>
</dbReference>
<feature type="active site" evidence="7">
    <location>
        <position position="80"/>
    </location>
</feature>
<dbReference type="Proteomes" id="UP000253141">
    <property type="component" value="Unassembled WGS sequence"/>
</dbReference>
<keyword evidence="4 7" id="KW-0949">S-adenosyl-L-methionine</keyword>
<dbReference type="GO" id="GO:0003886">
    <property type="term" value="F:DNA (cytosine-5-)-methyltransferase activity"/>
    <property type="evidence" value="ECO:0007669"/>
    <property type="project" value="UniProtKB-EC"/>
</dbReference>
<dbReference type="InterPro" id="IPR001525">
    <property type="entry name" value="C5_MeTfrase"/>
</dbReference>
<dbReference type="EMBL" id="QPIW01000002">
    <property type="protein sequence ID" value="RDB07170.1"/>
    <property type="molecule type" value="Genomic_DNA"/>
</dbReference>
<dbReference type="PROSITE" id="PS51679">
    <property type="entry name" value="SAM_MT_C5"/>
    <property type="match status" value="1"/>
</dbReference>
<evidence type="ECO:0000256" key="6">
    <source>
        <dbReference type="ARBA" id="ARBA00047422"/>
    </source>
</evidence>
<dbReference type="EC" id="2.1.1.37" evidence="1"/>
<keyword evidence="10" id="KW-1185">Reference proteome</keyword>
<comment type="catalytic activity">
    <reaction evidence="6">
        <text>a 2'-deoxycytidine in DNA + S-adenosyl-L-methionine = a 5-methyl-2'-deoxycytidine in DNA + S-adenosyl-L-homocysteine + H(+)</text>
        <dbReference type="Rhea" id="RHEA:13681"/>
        <dbReference type="Rhea" id="RHEA-COMP:11369"/>
        <dbReference type="Rhea" id="RHEA-COMP:11370"/>
        <dbReference type="ChEBI" id="CHEBI:15378"/>
        <dbReference type="ChEBI" id="CHEBI:57856"/>
        <dbReference type="ChEBI" id="CHEBI:59789"/>
        <dbReference type="ChEBI" id="CHEBI:85452"/>
        <dbReference type="ChEBI" id="CHEBI:85454"/>
        <dbReference type="EC" id="2.1.1.37"/>
    </reaction>
</comment>
<dbReference type="Gene3D" id="3.40.50.150">
    <property type="entry name" value="Vaccinia Virus protein VP39"/>
    <property type="match status" value="1"/>
</dbReference>
<dbReference type="NCBIfam" id="TIGR00675">
    <property type="entry name" value="dcm"/>
    <property type="match status" value="1"/>
</dbReference>
<organism evidence="9 10">
    <name type="scientific">Runella aurantiaca</name>
    <dbReference type="NCBI Taxonomy" id="2282308"/>
    <lineage>
        <taxon>Bacteria</taxon>
        <taxon>Pseudomonadati</taxon>
        <taxon>Bacteroidota</taxon>
        <taxon>Cytophagia</taxon>
        <taxon>Cytophagales</taxon>
        <taxon>Spirosomataceae</taxon>
        <taxon>Runella</taxon>
    </lineage>
</organism>
<evidence type="ECO:0000256" key="3">
    <source>
        <dbReference type="ARBA" id="ARBA00022679"/>
    </source>
</evidence>
<dbReference type="GO" id="GO:0009307">
    <property type="term" value="P:DNA restriction-modification system"/>
    <property type="evidence" value="ECO:0007669"/>
    <property type="project" value="UniProtKB-KW"/>
</dbReference>